<dbReference type="PROSITE" id="PS50003">
    <property type="entry name" value="PH_DOMAIN"/>
    <property type="match status" value="1"/>
</dbReference>
<proteinExistence type="predicted"/>
<dbReference type="InterPro" id="IPR001849">
    <property type="entry name" value="PH_domain"/>
</dbReference>
<accession>A0A7S2A8X6</accession>
<evidence type="ECO:0000256" key="1">
    <source>
        <dbReference type="SAM" id="MobiDB-lite"/>
    </source>
</evidence>
<dbReference type="EMBL" id="HBGO01035705">
    <property type="protein sequence ID" value="CAD9360327.1"/>
    <property type="molecule type" value="Transcribed_RNA"/>
</dbReference>
<dbReference type="SUPFAM" id="SSF50729">
    <property type="entry name" value="PH domain-like"/>
    <property type="match status" value="1"/>
</dbReference>
<protein>
    <recommendedName>
        <fullName evidence="2">PH domain-containing protein</fullName>
    </recommendedName>
</protein>
<organism evidence="3">
    <name type="scientific">Trieres chinensis</name>
    <name type="common">Marine centric diatom</name>
    <name type="synonym">Odontella sinensis</name>
    <dbReference type="NCBI Taxonomy" id="1514140"/>
    <lineage>
        <taxon>Eukaryota</taxon>
        <taxon>Sar</taxon>
        <taxon>Stramenopiles</taxon>
        <taxon>Ochrophyta</taxon>
        <taxon>Bacillariophyta</taxon>
        <taxon>Mediophyceae</taxon>
        <taxon>Biddulphiophycidae</taxon>
        <taxon>Eupodiscales</taxon>
        <taxon>Parodontellaceae</taxon>
        <taxon>Trieres</taxon>
    </lineage>
</organism>
<feature type="domain" description="PH" evidence="2">
    <location>
        <begin position="65"/>
        <end position="173"/>
    </location>
</feature>
<dbReference type="AlphaFoldDB" id="A0A7S2A8X6"/>
<name>A0A7S2A8X6_TRICV</name>
<gene>
    <name evidence="3" type="ORF">OSIN01602_LOCUS20629</name>
</gene>
<dbReference type="InterPro" id="IPR011993">
    <property type="entry name" value="PH-like_dom_sf"/>
</dbReference>
<evidence type="ECO:0000259" key="2">
    <source>
        <dbReference type="PROSITE" id="PS50003"/>
    </source>
</evidence>
<dbReference type="SMART" id="SM00233">
    <property type="entry name" value="PH"/>
    <property type="match status" value="1"/>
</dbReference>
<dbReference type="Gene3D" id="2.30.29.30">
    <property type="entry name" value="Pleckstrin-homology domain (PH domain)/Phosphotyrosine-binding domain (PTB)"/>
    <property type="match status" value="1"/>
</dbReference>
<evidence type="ECO:0000313" key="3">
    <source>
        <dbReference type="EMBL" id="CAD9360327.1"/>
    </source>
</evidence>
<feature type="region of interest" description="Disordered" evidence="1">
    <location>
        <begin position="1"/>
        <end position="24"/>
    </location>
</feature>
<reference evidence="3" key="1">
    <citation type="submission" date="2021-01" db="EMBL/GenBank/DDBJ databases">
        <authorList>
            <person name="Corre E."/>
            <person name="Pelletier E."/>
            <person name="Niang G."/>
            <person name="Scheremetjew M."/>
            <person name="Finn R."/>
            <person name="Kale V."/>
            <person name="Holt S."/>
            <person name="Cochrane G."/>
            <person name="Meng A."/>
            <person name="Brown T."/>
            <person name="Cohen L."/>
        </authorList>
    </citation>
    <scope>NUCLEOTIDE SEQUENCE</scope>
    <source>
        <strain evidence="3">Grunow 1884</strain>
    </source>
</reference>
<sequence>MSQEIRHRNVGQGSGSGETQNLVMGRPSGSLSAKALLDSSPTQQGSVMKLHVPSIYVIAPTCLQRILSSGWLPEFMSPYWTDRHMVLIGKFLYRFENEFSSEPKGAPVPVEAVEARCLSGEEDLDGMEFAFRNLPPGCNSVFIVSTFGKTQYFGVATKEECTTWVNSLRESRQAAITRSMGHSEHVPYPARWKYFDGLGTSLLKSKERIKKRLAETNVREMEMTSLEGTYISRGHFS</sequence>